<dbReference type="SUPFAM" id="SSF56112">
    <property type="entry name" value="Protein kinase-like (PK-like)"/>
    <property type="match status" value="1"/>
</dbReference>
<name>A0A2J9PQK7_9LACT</name>
<comment type="caution">
    <text evidence="2">The sequence shown here is derived from an EMBL/GenBank/DDBJ whole genome shotgun (WGS) entry which is preliminary data.</text>
</comment>
<dbReference type="Pfam" id="PF01636">
    <property type="entry name" value="APH"/>
    <property type="match status" value="1"/>
</dbReference>
<dbReference type="InterPro" id="IPR002575">
    <property type="entry name" value="Aminoglycoside_PTrfase"/>
</dbReference>
<accession>A0A2J9PQK7</accession>
<dbReference type="InterPro" id="IPR011009">
    <property type="entry name" value="Kinase-like_dom_sf"/>
</dbReference>
<evidence type="ECO:0000259" key="1">
    <source>
        <dbReference type="Pfam" id="PF01636"/>
    </source>
</evidence>
<dbReference type="Proteomes" id="UP000192813">
    <property type="component" value="Unassembled WGS sequence"/>
</dbReference>
<dbReference type="PANTHER" id="PTHR21310:SF15">
    <property type="entry name" value="AMINOGLYCOSIDE PHOSPHOTRANSFERASE DOMAIN-CONTAINING PROTEIN"/>
    <property type="match status" value="1"/>
</dbReference>
<evidence type="ECO:0000313" key="2">
    <source>
        <dbReference type="EMBL" id="PNL92351.1"/>
    </source>
</evidence>
<dbReference type="GO" id="GO:0016740">
    <property type="term" value="F:transferase activity"/>
    <property type="evidence" value="ECO:0007669"/>
    <property type="project" value="UniProtKB-KW"/>
</dbReference>
<dbReference type="Gene3D" id="3.30.200.20">
    <property type="entry name" value="Phosphorylase Kinase, domain 1"/>
    <property type="match status" value="1"/>
</dbReference>
<dbReference type="EMBL" id="NBTM02000001">
    <property type="protein sequence ID" value="PNL92351.1"/>
    <property type="molecule type" value="Genomic_DNA"/>
</dbReference>
<dbReference type="CDD" id="cd05152">
    <property type="entry name" value="MPH2"/>
    <property type="match status" value="1"/>
</dbReference>
<proteinExistence type="predicted"/>
<keyword evidence="2" id="KW-0808">Transferase</keyword>
<gene>
    <name evidence="2" type="ORF">A6J77_008940</name>
</gene>
<dbReference type="InterPro" id="IPR051678">
    <property type="entry name" value="AGP_Transferase"/>
</dbReference>
<dbReference type="PANTHER" id="PTHR21310">
    <property type="entry name" value="AMINOGLYCOSIDE PHOSPHOTRANSFERASE-RELATED-RELATED"/>
    <property type="match status" value="1"/>
</dbReference>
<evidence type="ECO:0000313" key="3">
    <source>
        <dbReference type="Proteomes" id="UP000192813"/>
    </source>
</evidence>
<dbReference type="Gene3D" id="3.90.1200.10">
    <property type="match status" value="1"/>
</dbReference>
<protein>
    <submittedName>
        <fullName evidence="2">Phosphotransferase</fullName>
    </submittedName>
</protein>
<sequence>MDMENNVLKLARHHHLQIDETSLEFINMGLDFQVVFGTDENGTEWVLRIPRRKDVFEKVQIEKSILDLVNELDSDFQVPNWEIFTEELIAYKKLEGKPAVTTDIETQEQDWVFDIKKVPENYIQSLGKALATLHGASKEKAKAAGLPVQSAAELQTSMKERMDTVNNRYKVNKSLWERWQKWIDDEEMWPKETGFIHGDLFPGHTLVDEQFKINGIIDWTEAKVADVSNDFTAFYMLFSENQLEELIEAYNKAGGYTWPKMRQHIMELLSTQGITIAEFAMTSGLEEYDQIAKQMFSHEQ</sequence>
<dbReference type="AlphaFoldDB" id="A0A2J9PQK7"/>
<reference evidence="3" key="1">
    <citation type="submission" date="2017-12" db="EMBL/GenBank/DDBJ databases">
        <title>FDA dAtabase for Regulatory Grade micrObial Sequences (FDA-ARGOS): Supporting development and validation of Infectious Disease Dx tests.</title>
        <authorList>
            <person name="Hoffmann M."/>
            <person name="Allard M."/>
            <person name="Evans P."/>
            <person name="Brown E."/>
            <person name="Tallon L."/>
            <person name="Sadzewicz L."/>
            <person name="Sengamalay N."/>
            <person name="Ott S."/>
            <person name="Godinez A."/>
            <person name="Nagaraj S."/>
            <person name="Vavikolanu K."/>
            <person name="Aluvathingal J."/>
            <person name="Nadendla S."/>
            <person name="Sichtig H."/>
        </authorList>
    </citation>
    <scope>NUCLEOTIDE SEQUENCE [LARGE SCALE GENOMIC DNA]</scope>
    <source>
        <strain evidence="3">FDAARGOS_249</strain>
    </source>
</reference>
<organism evidence="2 3">
    <name type="scientific">Aerococcus viridans</name>
    <dbReference type="NCBI Taxonomy" id="1377"/>
    <lineage>
        <taxon>Bacteria</taxon>
        <taxon>Bacillati</taxon>
        <taxon>Bacillota</taxon>
        <taxon>Bacilli</taxon>
        <taxon>Lactobacillales</taxon>
        <taxon>Aerococcaceae</taxon>
        <taxon>Aerococcus</taxon>
    </lineage>
</organism>
<feature type="domain" description="Aminoglycoside phosphotransferase" evidence="1">
    <location>
        <begin position="23"/>
        <end position="263"/>
    </location>
</feature>